<comment type="caution">
    <text evidence="9">The sequence shown here is derived from an EMBL/GenBank/DDBJ whole genome shotgun (WGS) entry which is preliminary data.</text>
</comment>
<dbReference type="InterPro" id="IPR013482">
    <property type="entry name" value="Molybde_CF_guanTrfase"/>
</dbReference>
<evidence type="ECO:0000256" key="3">
    <source>
        <dbReference type="ARBA" id="ARBA00022723"/>
    </source>
</evidence>
<keyword evidence="4" id="KW-0547">Nucleotide-binding</keyword>
<keyword evidence="6" id="KW-0342">GTP-binding</keyword>
<dbReference type="Proteomes" id="UP001620405">
    <property type="component" value="Unassembled WGS sequence"/>
</dbReference>
<reference evidence="9 10" key="1">
    <citation type="submission" date="2020-10" db="EMBL/GenBank/DDBJ databases">
        <title>Phylogeny of dyella-like bacteria.</title>
        <authorList>
            <person name="Fu J."/>
        </authorList>
    </citation>
    <scope>NUCLEOTIDE SEQUENCE [LARGE SCALE GENOMIC DNA]</scope>
    <source>
        <strain evidence="9 10">DHOB07</strain>
    </source>
</reference>
<dbReference type="Pfam" id="PF12804">
    <property type="entry name" value="NTP_transf_3"/>
    <property type="match status" value="1"/>
</dbReference>
<dbReference type="Gene3D" id="3.90.550.10">
    <property type="entry name" value="Spore Coat Polysaccharide Biosynthesis Protein SpsA, Chain A"/>
    <property type="match status" value="1"/>
</dbReference>
<dbReference type="CDD" id="cd02503">
    <property type="entry name" value="MobA"/>
    <property type="match status" value="1"/>
</dbReference>
<evidence type="ECO:0000259" key="8">
    <source>
        <dbReference type="Pfam" id="PF12804"/>
    </source>
</evidence>
<keyword evidence="7" id="KW-0501">Molybdenum cofactor biosynthesis</keyword>
<dbReference type="EMBL" id="JADIKG010000011">
    <property type="protein sequence ID" value="MFK2873289.1"/>
    <property type="molecule type" value="Genomic_DNA"/>
</dbReference>
<gene>
    <name evidence="9" type="ORF">ISP13_07050</name>
</gene>
<feature type="domain" description="MobA-like NTP transferase" evidence="8">
    <location>
        <begin position="12"/>
        <end position="155"/>
    </location>
</feature>
<dbReference type="PANTHER" id="PTHR19136:SF81">
    <property type="entry name" value="MOLYBDENUM COFACTOR GUANYLYLTRANSFERASE"/>
    <property type="match status" value="1"/>
</dbReference>
<keyword evidence="2" id="KW-0808">Transferase</keyword>
<evidence type="ECO:0000256" key="5">
    <source>
        <dbReference type="ARBA" id="ARBA00022842"/>
    </source>
</evidence>
<keyword evidence="9" id="KW-0548">Nucleotidyltransferase</keyword>
<evidence type="ECO:0000313" key="9">
    <source>
        <dbReference type="EMBL" id="MFK2873289.1"/>
    </source>
</evidence>
<proteinExistence type="predicted"/>
<dbReference type="RefSeq" id="WP_284397773.1">
    <property type="nucleotide sequence ID" value="NZ_BSNQ01000003.1"/>
</dbReference>
<keyword evidence="10" id="KW-1185">Reference proteome</keyword>
<protein>
    <submittedName>
        <fullName evidence="9">Molybdenum cofactor guanylyltransferase</fullName>
    </submittedName>
</protein>
<dbReference type="PANTHER" id="PTHR19136">
    <property type="entry name" value="MOLYBDENUM COFACTOR GUANYLYLTRANSFERASE"/>
    <property type="match status" value="1"/>
</dbReference>
<evidence type="ECO:0000256" key="1">
    <source>
        <dbReference type="ARBA" id="ARBA00022490"/>
    </source>
</evidence>
<keyword evidence="3" id="KW-0479">Metal-binding</keyword>
<evidence type="ECO:0000256" key="7">
    <source>
        <dbReference type="ARBA" id="ARBA00023150"/>
    </source>
</evidence>
<evidence type="ECO:0000313" key="10">
    <source>
        <dbReference type="Proteomes" id="UP001620405"/>
    </source>
</evidence>
<keyword evidence="5" id="KW-0460">Magnesium</keyword>
<dbReference type="InterPro" id="IPR025877">
    <property type="entry name" value="MobA-like_NTP_Trfase"/>
</dbReference>
<evidence type="ECO:0000256" key="6">
    <source>
        <dbReference type="ARBA" id="ARBA00023134"/>
    </source>
</evidence>
<evidence type="ECO:0000256" key="2">
    <source>
        <dbReference type="ARBA" id="ARBA00022679"/>
    </source>
</evidence>
<evidence type="ECO:0000256" key="4">
    <source>
        <dbReference type="ARBA" id="ARBA00022741"/>
    </source>
</evidence>
<sequence>MDTATEPAPCVGVVLAGGRSSRMGHDKAMLPWHGRPLIEHQIAQLQAAGVDAVKVSGDRPQYQGIADPSAHAGPLGGLAGIAAACEDSELLIVPVDMPRLQPSLLQRLRTEMSQAACVHFDSHVLPMRLRLDATCRKALAELMATGDDRARSLRALQNRVGVSEIPLDADEAAQLIDCNTEEAWHEVCE</sequence>
<dbReference type="InterPro" id="IPR029044">
    <property type="entry name" value="Nucleotide-diphossugar_trans"/>
</dbReference>
<organism evidence="9 10">
    <name type="scientific">Dyella lipolytica</name>
    <dbReference type="NCBI Taxonomy" id="1867835"/>
    <lineage>
        <taxon>Bacteria</taxon>
        <taxon>Pseudomonadati</taxon>
        <taxon>Pseudomonadota</taxon>
        <taxon>Gammaproteobacteria</taxon>
        <taxon>Lysobacterales</taxon>
        <taxon>Rhodanobacteraceae</taxon>
        <taxon>Dyella</taxon>
    </lineage>
</organism>
<name>A0ABW8IV74_9GAMM</name>
<dbReference type="GO" id="GO:0016779">
    <property type="term" value="F:nucleotidyltransferase activity"/>
    <property type="evidence" value="ECO:0007669"/>
    <property type="project" value="UniProtKB-KW"/>
</dbReference>
<keyword evidence="1" id="KW-0963">Cytoplasm</keyword>
<dbReference type="SUPFAM" id="SSF53448">
    <property type="entry name" value="Nucleotide-diphospho-sugar transferases"/>
    <property type="match status" value="1"/>
</dbReference>
<accession>A0ABW8IV74</accession>